<accession>A0ABV0AS60</accession>
<gene>
    <name evidence="1" type="ORF">AAH991_23540</name>
</gene>
<evidence type="ECO:0000313" key="2">
    <source>
        <dbReference type="Proteomes" id="UP001447516"/>
    </source>
</evidence>
<keyword evidence="2" id="KW-1185">Reference proteome</keyword>
<proteinExistence type="predicted"/>
<name>A0ABV0AS60_9ACTN</name>
<reference evidence="1 2" key="1">
    <citation type="submission" date="2024-05" db="EMBL/GenBank/DDBJ databases">
        <title>Microbispora sp.ZYX-F-249.</title>
        <authorList>
            <person name="Xie H."/>
        </authorList>
    </citation>
    <scope>NUCLEOTIDE SEQUENCE [LARGE SCALE GENOMIC DNA]</scope>
    <source>
        <strain evidence="1 2">ZYX-F-249</strain>
    </source>
</reference>
<protein>
    <submittedName>
        <fullName evidence="1">Uncharacterized protein</fullName>
    </submittedName>
</protein>
<dbReference type="EMBL" id="JBDJAW010000020">
    <property type="protein sequence ID" value="MEN3538109.1"/>
    <property type="molecule type" value="Genomic_DNA"/>
</dbReference>
<evidence type="ECO:0000313" key="1">
    <source>
        <dbReference type="EMBL" id="MEN3538109.1"/>
    </source>
</evidence>
<dbReference type="RefSeq" id="WP_346228060.1">
    <property type="nucleotide sequence ID" value="NZ_JBDJAW010000020.1"/>
</dbReference>
<sequence>MSRCVAFLDDADALLRGRGDTTWPRAAAFLIRLALEACLADYWRRTAPGLERCDTHVQIVCLKGYGDPVAARLAAGCWAALSRACHYHGYELSPTAAELRGLHGEVRTLAGRLG</sequence>
<organism evidence="1 2">
    <name type="scientific">Microbispora maris</name>
    <dbReference type="NCBI Taxonomy" id="3144104"/>
    <lineage>
        <taxon>Bacteria</taxon>
        <taxon>Bacillati</taxon>
        <taxon>Actinomycetota</taxon>
        <taxon>Actinomycetes</taxon>
        <taxon>Streptosporangiales</taxon>
        <taxon>Streptosporangiaceae</taxon>
        <taxon>Microbispora</taxon>
    </lineage>
</organism>
<dbReference type="Proteomes" id="UP001447516">
    <property type="component" value="Unassembled WGS sequence"/>
</dbReference>
<comment type="caution">
    <text evidence="1">The sequence shown here is derived from an EMBL/GenBank/DDBJ whole genome shotgun (WGS) entry which is preliminary data.</text>
</comment>